<evidence type="ECO:0000256" key="2">
    <source>
        <dbReference type="SAM" id="Phobius"/>
    </source>
</evidence>
<keyword evidence="4" id="KW-1185">Reference proteome</keyword>
<keyword evidence="2" id="KW-0472">Membrane</keyword>
<gene>
    <name evidence="3" type="ORF">EDC44_10177</name>
</gene>
<keyword evidence="1" id="KW-0175">Coiled coil</keyword>
<dbReference type="InterPro" id="IPR016778">
    <property type="entry name" value="Competence_ComB"/>
</dbReference>
<dbReference type="RefSeq" id="WP_131974235.1">
    <property type="nucleotide sequence ID" value="NZ_SLYB01000001.1"/>
</dbReference>
<comment type="caution">
    <text evidence="3">The sequence shown here is derived from an EMBL/GenBank/DDBJ whole genome shotgun (WGS) entry which is preliminary data.</text>
</comment>
<proteinExistence type="predicted"/>
<reference evidence="3 4" key="1">
    <citation type="submission" date="2019-03" db="EMBL/GenBank/DDBJ databases">
        <title>Genomic Encyclopedia of Type Strains, Phase IV (KMG-IV): sequencing the most valuable type-strain genomes for metagenomic binning, comparative biology and taxonomic classification.</title>
        <authorList>
            <person name="Goeker M."/>
        </authorList>
    </citation>
    <scope>NUCLEOTIDE SEQUENCE [LARGE SCALE GENOMIC DNA]</scope>
    <source>
        <strain evidence="3 4">DSM 28404</strain>
    </source>
</reference>
<sequence>MTLKSCINLLPWRERRYARQCYTLYRNIALLLLILLVTWNGYRYFSNRLNGHIQRQQQHLEQLRLNLTNTVREIKQLQKDYKQQEQRLSAQNPHIMEILDLLTHIPLEQGELDLCIVEPLAQQKMKVTLKGWAKSQTEFEQVHHFLKNHAMITDAKLSQFESQQTGELLFDFILTLSPIENSQ</sequence>
<organism evidence="3 4">
    <name type="scientific">Cricetibacter osteomyelitidis</name>
    <dbReference type="NCBI Taxonomy" id="1521931"/>
    <lineage>
        <taxon>Bacteria</taxon>
        <taxon>Pseudomonadati</taxon>
        <taxon>Pseudomonadota</taxon>
        <taxon>Gammaproteobacteria</taxon>
        <taxon>Pasteurellales</taxon>
        <taxon>Pasteurellaceae</taxon>
        <taxon>Cricetibacter</taxon>
    </lineage>
</organism>
<dbReference type="OrthoDB" id="5679138at2"/>
<feature type="coiled-coil region" evidence="1">
    <location>
        <begin position="53"/>
        <end position="91"/>
    </location>
</feature>
<dbReference type="AlphaFoldDB" id="A0A4R2TA00"/>
<dbReference type="Proteomes" id="UP000295763">
    <property type="component" value="Unassembled WGS sequence"/>
</dbReference>
<evidence type="ECO:0000313" key="3">
    <source>
        <dbReference type="EMBL" id="TCP97694.1"/>
    </source>
</evidence>
<keyword evidence="2" id="KW-1133">Transmembrane helix</keyword>
<evidence type="ECO:0000256" key="1">
    <source>
        <dbReference type="SAM" id="Coils"/>
    </source>
</evidence>
<name>A0A4R2TA00_9PAST</name>
<accession>A0A4R2TA00</accession>
<evidence type="ECO:0000313" key="4">
    <source>
        <dbReference type="Proteomes" id="UP000295763"/>
    </source>
</evidence>
<dbReference type="PIRSF" id="PIRSF020785">
    <property type="entry name" value="Competence_ComB"/>
    <property type="match status" value="1"/>
</dbReference>
<keyword evidence="2" id="KW-0812">Transmembrane</keyword>
<dbReference type="EMBL" id="SLYB01000001">
    <property type="protein sequence ID" value="TCP97694.1"/>
    <property type="molecule type" value="Genomic_DNA"/>
</dbReference>
<feature type="transmembrane region" description="Helical" evidence="2">
    <location>
        <begin position="21"/>
        <end position="42"/>
    </location>
</feature>
<protein>
    <submittedName>
        <fullName evidence="3">Tfp pilus assembly protein PilN</fullName>
    </submittedName>
</protein>